<evidence type="ECO:0000313" key="8">
    <source>
        <dbReference type="EMBL" id="MEL0615267.1"/>
    </source>
</evidence>
<dbReference type="InterPro" id="IPR002081">
    <property type="entry name" value="Cryptochrome/DNA_photolyase_1"/>
</dbReference>
<evidence type="ECO:0000256" key="1">
    <source>
        <dbReference type="ARBA" id="ARBA00005862"/>
    </source>
</evidence>
<evidence type="ECO:0000256" key="3">
    <source>
        <dbReference type="ARBA" id="ARBA00022630"/>
    </source>
</evidence>
<comment type="cofactor">
    <cofactor evidence="6">
        <name>FAD</name>
        <dbReference type="ChEBI" id="CHEBI:57692"/>
    </cofactor>
    <text evidence="6">Binds 1 FAD per subunit.</text>
</comment>
<sequence length="522" mass="58716">MTSTDTWLVWLDDDLRLDDNPLWQAALEEHPAHLLVVYILPETTFQPVGSVSPDVARLQPLSVARQRFLLESLESLQAGLQTLGSDLLILQGDAAHLIPELARQHACRGVIARCATGLVEQRQQQAVAASCRLRQVNSGLLLDEDDLPFTLNELPETFSAFRRKLEKAYPDIQAMPAPVAAPCALPSWPAQAPRGVQGSARRLNAARDWQSDPRGEHAFLGGEPAALQRLEHYLSPEHAGQYKTTRNRLSGADFSTRFSAWLALGCLSPRRILDRLHTFQKTLPELCETPQAAFKDSDWIRVELLWREYFHWDTRQLGRQVFLAGRPGTDSLRHEACAAIPDALARWQVGMTGVPWVDAGMRELAATGWLSNRMRQNVASYLIKDLGVDWRQGAAWFEHQLLDHDVASNWGNWRYLAGVGRDPRADRHFNMMKQARQHDPLGHHVTRWIPELETLPAGMQRHAPWIAWSFRVTPGASGGINGTTQSGYPRQPLHLVDAWQPHLSDVTPTRVKPWLSGSFERG</sequence>
<proteinExistence type="inferred from homology"/>
<evidence type="ECO:0000313" key="9">
    <source>
        <dbReference type="Proteomes" id="UP001378242"/>
    </source>
</evidence>
<dbReference type="NCBIfam" id="TIGR02765">
    <property type="entry name" value="crypto_DASH"/>
    <property type="match status" value="1"/>
</dbReference>
<dbReference type="PANTHER" id="PTHR11455">
    <property type="entry name" value="CRYPTOCHROME"/>
    <property type="match status" value="1"/>
</dbReference>
<reference evidence="8 9" key="1">
    <citation type="submission" date="2024-02" db="EMBL/GenBank/DDBJ databases">
        <title>Bacteria isolated from the canopy kelp, Nereocystis luetkeana.</title>
        <authorList>
            <person name="Pfister C.A."/>
            <person name="Younker I.T."/>
            <person name="Light S.H."/>
        </authorList>
    </citation>
    <scope>NUCLEOTIDE SEQUENCE [LARGE SCALE GENOMIC DNA]</scope>
    <source>
        <strain evidence="8 9">TI.5.07</strain>
    </source>
</reference>
<dbReference type="SUPFAM" id="SSF48173">
    <property type="entry name" value="Cryptochrome/photolyase FAD-binding domain"/>
    <property type="match status" value="1"/>
</dbReference>
<keyword evidence="9" id="KW-1185">Reference proteome</keyword>
<keyword evidence="5 6" id="KW-0157">Chromophore</keyword>
<comment type="caution">
    <text evidence="8">The sequence shown here is derived from an EMBL/GenBank/DDBJ whole genome shotgun (WGS) entry which is preliminary data.</text>
</comment>
<gene>
    <name evidence="8" type="ORF">V6243_00380</name>
</gene>
<feature type="domain" description="Photolyase/cryptochrome alpha/beta" evidence="7">
    <location>
        <begin position="5"/>
        <end position="141"/>
    </location>
</feature>
<dbReference type="InterPro" id="IPR014133">
    <property type="entry name" value="Cry_DASH"/>
</dbReference>
<dbReference type="Proteomes" id="UP001378242">
    <property type="component" value="Unassembled WGS sequence"/>
</dbReference>
<dbReference type="PRINTS" id="PR00147">
    <property type="entry name" value="DNAPHOTLYASE"/>
</dbReference>
<dbReference type="Gene3D" id="1.25.40.80">
    <property type="match status" value="1"/>
</dbReference>
<evidence type="ECO:0000256" key="2">
    <source>
        <dbReference type="ARBA" id="ARBA00017881"/>
    </source>
</evidence>
<dbReference type="InterPro" id="IPR005101">
    <property type="entry name" value="Cryptochr/Photolyase_FAD-bd"/>
</dbReference>
<dbReference type="Pfam" id="PF00875">
    <property type="entry name" value="DNA_photolyase"/>
    <property type="match status" value="1"/>
</dbReference>
<dbReference type="InterPro" id="IPR036134">
    <property type="entry name" value="Crypto/Photolyase_FAD-like_sf"/>
</dbReference>
<evidence type="ECO:0000256" key="4">
    <source>
        <dbReference type="ARBA" id="ARBA00022827"/>
    </source>
</evidence>
<organism evidence="8 9">
    <name type="scientific">Cobetia marina</name>
    <name type="common">Deleya marina</name>
    <dbReference type="NCBI Taxonomy" id="28258"/>
    <lineage>
        <taxon>Bacteria</taxon>
        <taxon>Pseudomonadati</taxon>
        <taxon>Pseudomonadota</taxon>
        <taxon>Gammaproteobacteria</taxon>
        <taxon>Oceanospirillales</taxon>
        <taxon>Halomonadaceae</taxon>
        <taxon>Cobetia</taxon>
    </lineage>
</organism>
<comment type="cofactor">
    <cofactor evidence="6">
        <name>(6R)-5,10-methylene-5,6,7,8-tetrahydrofolate</name>
        <dbReference type="ChEBI" id="CHEBI:15636"/>
    </cofactor>
    <text evidence="6">Binds 1 5,10-methenyltetrahydrofolate (MTHF) per subunit.</text>
</comment>
<dbReference type="RefSeq" id="WP_341541572.1">
    <property type="nucleotide sequence ID" value="NZ_JBAKAP010000001.1"/>
</dbReference>
<dbReference type="InterPro" id="IPR036155">
    <property type="entry name" value="Crypto/Photolyase_N_sf"/>
</dbReference>
<name>A0ABU9GE63_COBMA</name>
<dbReference type="Pfam" id="PF03441">
    <property type="entry name" value="FAD_binding_7"/>
    <property type="match status" value="1"/>
</dbReference>
<dbReference type="Gene3D" id="3.40.50.620">
    <property type="entry name" value="HUPs"/>
    <property type="match status" value="1"/>
</dbReference>
<dbReference type="Gene3D" id="1.10.579.10">
    <property type="entry name" value="DNA Cyclobutane Dipyrimidine Photolyase, subunit A, domain 3"/>
    <property type="match status" value="1"/>
</dbReference>
<evidence type="ECO:0000259" key="7">
    <source>
        <dbReference type="PROSITE" id="PS51645"/>
    </source>
</evidence>
<comment type="function">
    <text evidence="6">May have a photoreceptor function.</text>
</comment>
<evidence type="ECO:0000256" key="6">
    <source>
        <dbReference type="RuleBase" id="RU367151"/>
    </source>
</evidence>
<dbReference type="SUPFAM" id="SSF52425">
    <property type="entry name" value="Cryptochrome/photolyase, N-terminal domain"/>
    <property type="match status" value="1"/>
</dbReference>
<protein>
    <recommendedName>
        <fullName evidence="2 6">Cryptochrome DASH</fullName>
    </recommendedName>
</protein>
<evidence type="ECO:0000256" key="5">
    <source>
        <dbReference type="ARBA" id="ARBA00022991"/>
    </source>
</evidence>
<dbReference type="PROSITE" id="PS51645">
    <property type="entry name" value="PHR_CRY_ALPHA_BETA"/>
    <property type="match status" value="1"/>
</dbReference>
<keyword evidence="4 6" id="KW-0274">FAD</keyword>
<dbReference type="EMBL" id="JBAKAP010000001">
    <property type="protein sequence ID" value="MEL0615267.1"/>
    <property type="molecule type" value="Genomic_DNA"/>
</dbReference>
<keyword evidence="3 6" id="KW-0285">Flavoprotein</keyword>
<dbReference type="InterPro" id="IPR014729">
    <property type="entry name" value="Rossmann-like_a/b/a_fold"/>
</dbReference>
<dbReference type="InterPro" id="IPR006050">
    <property type="entry name" value="DNA_photolyase_N"/>
</dbReference>
<comment type="similarity">
    <text evidence="1 6">Belongs to the DNA photolyase class-1 family.</text>
</comment>
<accession>A0ABU9GE63</accession>